<organism evidence="2 3">
    <name type="scientific">Mya arenaria</name>
    <name type="common">Soft-shell clam</name>
    <dbReference type="NCBI Taxonomy" id="6604"/>
    <lineage>
        <taxon>Eukaryota</taxon>
        <taxon>Metazoa</taxon>
        <taxon>Spiralia</taxon>
        <taxon>Lophotrochozoa</taxon>
        <taxon>Mollusca</taxon>
        <taxon>Bivalvia</taxon>
        <taxon>Autobranchia</taxon>
        <taxon>Heteroconchia</taxon>
        <taxon>Euheterodonta</taxon>
        <taxon>Imparidentia</taxon>
        <taxon>Neoheterodontei</taxon>
        <taxon>Myida</taxon>
        <taxon>Myoidea</taxon>
        <taxon>Myidae</taxon>
        <taxon>Mya</taxon>
    </lineage>
</organism>
<keyword evidence="3" id="KW-1185">Reference proteome</keyword>
<evidence type="ECO:0000256" key="1">
    <source>
        <dbReference type="SAM" id="SignalP"/>
    </source>
</evidence>
<gene>
    <name evidence="2" type="ORF">MAR_016073</name>
</gene>
<keyword evidence="1" id="KW-0732">Signal</keyword>
<proteinExistence type="predicted"/>
<feature type="chain" id="PRO_5046211630" evidence="1">
    <location>
        <begin position="17"/>
        <end position="486"/>
    </location>
</feature>
<protein>
    <submittedName>
        <fullName evidence="2">Uncharacterized protein</fullName>
    </submittedName>
</protein>
<dbReference type="EMBL" id="CP111023">
    <property type="protein sequence ID" value="WAR22099.1"/>
    <property type="molecule type" value="Genomic_DNA"/>
</dbReference>
<evidence type="ECO:0000313" key="3">
    <source>
        <dbReference type="Proteomes" id="UP001164746"/>
    </source>
</evidence>
<feature type="signal peptide" evidence="1">
    <location>
        <begin position="1"/>
        <end position="16"/>
    </location>
</feature>
<sequence length="486" mass="55903">MKVLILVLLFCSPAAPESGHQFSTRTKRGVFNVASLIVKACDLALNVVEFFKDSSSSEDEELIGKIVDKIDKTNQVLKWHILQVLQLNKVEDTRLEIHSALIDLKNWITAETEQSSEESETGILQTSYSKDAYKGIFQRRTFDAIPRIRYLAKHFVDNIPGTSKSLIELILEPKRCNLTALFEIQEDVLKLISSGIFLEMTLMSLEGETTLRNEKLYWEHEVSDVLDEFKAREKECRSKRRFFALDDLEQTRDIAKLHKSNSECFLWAWNDILMFDEDIPDDLLSYSVDPAASLYTDDTDDLRKMVIYGEHENYTTADNVGGIIWNAIYDHSLNESNKAKDISDVIKRELIENKVGYKAVVVYFTDNLSRYHPKVHKDDRSPAITVRLQRVNFRICTSPLCEVNWDNWLALRKTLSGHFTIYVIPGLNKRSDPRNLDKNQIILDSSKKKENSVYNSYISSSACGNFILNLQLLIMSFHFCVILNNS</sequence>
<reference evidence="2" key="1">
    <citation type="submission" date="2022-11" db="EMBL/GenBank/DDBJ databases">
        <title>Centuries of genome instability and evolution in soft-shell clam transmissible cancer (bioRxiv).</title>
        <authorList>
            <person name="Hart S.F.M."/>
            <person name="Yonemitsu M.A."/>
            <person name="Giersch R.M."/>
            <person name="Beal B.F."/>
            <person name="Arriagada G."/>
            <person name="Davis B.W."/>
            <person name="Ostrander E.A."/>
            <person name="Goff S.P."/>
            <person name="Metzger M.J."/>
        </authorList>
    </citation>
    <scope>NUCLEOTIDE SEQUENCE</scope>
    <source>
        <strain evidence="2">MELC-2E11</strain>
        <tissue evidence="2">Siphon/mantle</tissue>
    </source>
</reference>
<dbReference type="Proteomes" id="UP001164746">
    <property type="component" value="Chromosome 12"/>
</dbReference>
<accession>A0ABY7FMK9</accession>
<evidence type="ECO:0000313" key="2">
    <source>
        <dbReference type="EMBL" id="WAR22099.1"/>
    </source>
</evidence>
<name>A0ABY7FMK9_MYAAR</name>